<dbReference type="Pfam" id="PF04962">
    <property type="entry name" value="KduI"/>
    <property type="match status" value="1"/>
</dbReference>
<reference evidence="3 4" key="1">
    <citation type="submission" date="2017-01" db="EMBL/GenBank/DDBJ databases">
        <title>Genome Analysis of Deinococcus marmoris KOPRI26562.</title>
        <authorList>
            <person name="Kim J.H."/>
            <person name="Oh H.-M."/>
        </authorList>
    </citation>
    <scope>NUCLEOTIDE SEQUENCE [LARGE SCALE GENOMIC DNA]</scope>
    <source>
        <strain evidence="3 4">KOPRI26562</strain>
    </source>
</reference>
<dbReference type="STRING" id="249408.BOO71_0015070"/>
<evidence type="ECO:0008006" key="5">
    <source>
        <dbReference type="Google" id="ProtNLM"/>
    </source>
</evidence>
<evidence type="ECO:0000313" key="3">
    <source>
        <dbReference type="EMBL" id="OLV15390.1"/>
    </source>
</evidence>
<feature type="region of interest" description="Disordered" evidence="2">
    <location>
        <begin position="117"/>
        <end position="143"/>
    </location>
</feature>
<feature type="compositionally biased region" description="Polar residues" evidence="2">
    <location>
        <begin position="131"/>
        <end position="140"/>
    </location>
</feature>
<dbReference type="AlphaFoldDB" id="A0A1U7NR44"/>
<dbReference type="InterPro" id="IPR024203">
    <property type="entry name" value="Deoxy-glucuronate_isom_IolB"/>
</dbReference>
<evidence type="ECO:0000256" key="1">
    <source>
        <dbReference type="ARBA" id="ARBA00023235"/>
    </source>
</evidence>
<gene>
    <name evidence="3" type="ORF">BOO71_0015070</name>
</gene>
<protein>
    <recommendedName>
        <fullName evidence="5">Quercetin 2,3-dioxygenase C-terminal cupin domain-containing protein</fullName>
    </recommendedName>
</protein>
<dbReference type="PANTHER" id="PTHR39193:SF1">
    <property type="entry name" value="5-DEOXY-GLUCURONATE ISOMERASE"/>
    <property type="match status" value="1"/>
</dbReference>
<dbReference type="Proteomes" id="UP000186607">
    <property type="component" value="Unassembled WGS sequence"/>
</dbReference>
<sequence>MSADPSRRIELEGVGPAERPIDLGLELTGFQTLGYRMYQFRAGQEIDGEAEGDEVLILILSGQVQMRVDEGEIWTLGDGPAAFDAPPAAVYLPPNHHYRITTLQDAQVGYVRSPAHGKYPPRLLRPEDNGTEATAGQHQRSVLGAGHSERLRCSQILLEAGIELRLDSAGERIVHFHLSGDSRAHWVHDGSMQTLKDGDALMACDEDLNLGVETGQAAALSFWTQPLQPGQP</sequence>
<dbReference type="GO" id="GO:0008880">
    <property type="term" value="F:glucuronate isomerase activity"/>
    <property type="evidence" value="ECO:0007669"/>
    <property type="project" value="InterPro"/>
</dbReference>
<keyword evidence="4" id="KW-1185">Reference proteome</keyword>
<dbReference type="InterPro" id="IPR011051">
    <property type="entry name" value="RmlC_Cupin_sf"/>
</dbReference>
<dbReference type="EMBL" id="MSTI01000183">
    <property type="protein sequence ID" value="OLV15390.1"/>
    <property type="molecule type" value="Genomic_DNA"/>
</dbReference>
<dbReference type="PANTHER" id="PTHR39193">
    <property type="entry name" value="5-DEOXY-GLUCURONATE ISOMERASE"/>
    <property type="match status" value="1"/>
</dbReference>
<dbReference type="Gene3D" id="2.60.120.10">
    <property type="entry name" value="Jelly Rolls"/>
    <property type="match status" value="1"/>
</dbReference>
<name>A0A1U7NR44_9DEIO</name>
<proteinExistence type="predicted"/>
<dbReference type="InterPro" id="IPR021120">
    <property type="entry name" value="KduI/IolB_isomerase"/>
</dbReference>
<keyword evidence="1" id="KW-0413">Isomerase</keyword>
<organism evidence="3 4">
    <name type="scientific">Deinococcus marmoris</name>
    <dbReference type="NCBI Taxonomy" id="249408"/>
    <lineage>
        <taxon>Bacteria</taxon>
        <taxon>Thermotogati</taxon>
        <taxon>Deinococcota</taxon>
        <taxon>Deinococci</taxon>
        <taxon>Deinococcales</taxon>
        <taxon>Deinococcaceae</taxon>
        <taxon>Deinococcus</taxon>
    </lineage>
</organism>
<evidence type="ECO:0000313" key="4">
    <source>
        <dbReference type="Proteomes" id="UP000186607"/>
    </source>
</evidence>
<dbReference type="SUPFAM" id="SSF51182">
    <property type="entry name" value="RmlC-like cupins"/>
    <property type="match status" value="1"/>
</dbReference>
<evidence type="ECO:0000256" key="2">
    <source>
        <dbReference type="SAM" id="MobiDB-lite"/>
    </source>
</evidence>
<dbReference type="InterPro" id="IPR014710">
    <property type="entry name" value="RmlC-like_jellyroll"/>
</dbReference>
<dbReference type="GO" id="GO:0019310">
    <property type="term" value="P:inositol catabolic process"/>
    <property type="evidence" value="ECO:0007669"/>
    <property type="project" value="InterPro"/>
</dbReference>
<accession>A0A1U7NR44</accession>
<comment type="caution">
    <text evidence="3">The sequence shown here is derived from an EMBL/GenBank/DDBJ whole genome shotgun (WGS) entry which is preliminary data.</text>
</comment>